<dbReference type="PANTHER" id="PTHR33608">
    <property type="entry name" value="BLL2464 PROTEIN"/>
    <property type="match status" value="1"/>
</dbReference>
<comment type="caution">
    <text evidence="2">The sequence shown here is derived from an EMBL/GenBank/DDBJ whole genome shotgun (WGS) entry which is preliminary data.</text>
</comment>
<name>A0A939GAA3_9BACT</name>
<accession>A0A939GAA3</accession>
<dbReference type="PANTHER" id="PTHR33608:SF7">
    <property type="entry name" value="DUF58 DOMAIN-CONTAINING PROTEIN"/>
    <property type="match status" value="1"/>
</dbReference>
<gene>
    <name evidence="2" type="ORF">J2I47_01335</name>
</gene>
<reference evidence="2" key="1">
    <citation type="submission" date="2021-03" db="EMBL/GenBank/DDBJ databases">
        <title>Fibrella sp. HMF5335 genome sequencing and assembly.</title>
        <authorList>
            <person name="Kang H."/>
            <person name="Kim H."/>
            <person name="Bae S."/>
            <person name="Joh K."/>
        </authorList>
    </citation>
    <scope>NUCLEOTIDE SEQUENCE</scope>
    <source>
        <strain evidence="2">HMF5335</strain>
    </source>
</reference>
<dbReference type="Proteomes" id="UP000664034">
    <property type="component" value="Unassembled WGS sequence"/>
</dbReference>
<keyword evidence="3" id="KW-1185">Reference proteome</keyword>
<dbReference type="InterPro" id="IPR002881">
    <property type="entry name" value="DUF58"/>
</dbReference>
<dbReference type="Gene3D" id="3.40.50.410">
    <property type="entry name" value="von Willebrand factor, type A domain"/>
    <property type="match status" value="1"/>
</dbReference>
<dbReference type="InterPro" id="IPR036465">
    <property type="entry name" value="vWFA_dom_sf"/>
</dbReference>
<dbReference type="RefSeq" id="WP_207362745.1">
    <property type="nucleotide sequence ID" value="NZ_JAFMYV010000001.1"/>
</dbReference>
<evidence type="ECO:0000259" key="1">
    <source>
        <dbReference type="Pfam" id="PF01882"/>
    </source>
</evidence>
<evidence type="ECO:0000313" key="3">
    <source>
        <dbReference type="Proteomes" id="UP000664034"/>
    </source>
</evidence>
<dbReference type="EMBL" id="JAFMYV010000001">
    <property type="protein sequence ID" value="MBO0935179.1"/>
    <property type="molecule type" value="Genomic_DNA"/>
</dbReference>
<proteinExistence type="predicted"/>
<dbReference type="AlphaFoldDB" id="A0A939GAA3"/>
<evidence type="ECO:0000313" key="2">
    <source>
        <dbReference type="EMBL" id="MBO0935179.1"/>
    </source>
</evidence>
<dbReference type="Pfam" id="PF01882">
    <property type="entry name" value="DUF58"/>
    <property type="match status" value="1"/>
</dbReference>
<organism evidence="2 3">
    <name type="scientific">Fibrella rubiginis</name>
    <dbReference type="NCBI Taxonomy" id="2817060"/>
    <lineage>
        <taxon>Bacteria</taxon>
        <taxon>Pseudomonadati</taxon>
        <taxon>Bacteroidota</taxon>
        <taxon>Cytophagia</taxon>
        <taxon>Cytophagales</taxon>
        <taxon>Spirosomataceae</taxon>
        <taxon>Fibrella</taxon>
    </lineage>
</organism>
<dbReference type="SUPFAM" id="SSF53300">
    <property type="entry name" value="vWA-like"/>
    <property type="match status" value="1"/>
</dbReference>
<sequence length="307" mass="35407">MAATLNLAQVRSFGNVEFLARQLVEGFITGLHKSPFHGFSVEFAEHRLYNPGESTRYIDWKVFGKTDKLFVKRYEEETNLRCHLLIDTSSSMYYPEKDYGKITFSAMGAASLAYMLQRQRDAVSLCTFADEIELQTPVKSTPGHVHKLFTHLDQLLQSPKPNRRTSAPEVIHQLAEKINKRSLVILFSDMFDSAGTDPARQDALFSALQHLRHNLHEVLIFHVTDRQTEQAFAFDERPYEFIDLETGNRVKLQPNQVRDAYKTAVTNYLHNLKLRCAQYRIDFIEADIAQGFEPILSAYLVKRTKMR</sequence>
<protein>
    <submittedName>
        <fullName evidence="2">DUF58 domain-containing protein</fullName>
    </submittedName>
</protein>
<feature type="domain" description="DUF58" evidence="1">
    <location>
        <begin position="45"/>
        <end position="266"/>
    </location>
</feature>